<evidence type="ECO:0000313" key="3">
    <source>
        <dbReference type="Proteomes" id="UP000229757"/>
    </source>
</evidence>
<dbReference type="SUPFAM" id="SSF53474">
    <property type="entry name" value="alpha/beta-Hydrolases"/>
    <property type="match status" value="1"/>
</dbReference>
<organism evidence="2 3">
    <name type="scientific">Reinekea forsetii</name>
    <dbReference type="NCBI Taxonomy" id="1336806"/>
    <lineage>
        <taxon>Bacteria</taxon>
        <taxon>Pseudomonadati</taxon>
        <taxon>Pseudomonadota</taxon>
        <taxon>Gammaproteobacteria</taxon>
        <taxon>Oceanospirillales</taxon>
        <taxon>Saccharospirillaceae</taxon>
        <taxon>Reinekea</taxon>
    </lineage>
</organism>
<dbReference type="RefSeq" id="WP_100256095.1">
    <property type="nucleotide sequence ID" value="NZ_CP011797.1"/>
</dbReference>
<dbReference type="EMBL" id="CP011797">
    <property type="protein sequence ID" value="ATX75711.1"/>
    <property type="molecule type" value="Genomic_DNA"/>
</dbReference>
<keyword evidence="2" id="KW-0378">Hydrolase</keyword>
<dbReference type="KEGG" id="rfo:REIFOR_00541"/>
<dbReference type="Pfam" id="PF12697">
    <property type="entry name" value="Abhydrolase_6"/>
    <property type="match status" value="1"/>
</dbReference>
<evidence type="ECO:0000313" key="2">
    <source>
        <dbReference type="EMBL" id="ATX75711.1"/>
    </source>
</evidence>
<dbReference type="GO" id="GO:0047570">
    <property type="term" value="F:3-oxoadipate enol-lactonase activity"/>
    <property type="evidence" value="ECO:0007669"/>
    <property type="project" value="UniProtKB-EC"/>
</dbReference>
<dbReference type="PRINTS" id="PR00111">
    <property type="entry name" value="ABHYDROLASE"/>
</dbReference>
<evidence type="ECO:0000259" key="1">
    <source>
        <dbReference type="Pfam" id="PF12697"/>
    </source>
</evidence>
<dbReference type="PANTHER" id="PTHR43194">
    <property type="entry name" value="HYDROLASE ALPHA/BETA FOLD FAMILY"/>
    <property type="match status" value="1"/>
</dbReference>
<feature type="domain" description="AB hydrolase-1" evidence="1">
    <location>
        <begin position="23"/>
        <end position="246"/>
    </location>
</feature>
<dbReference type="InterPro" id="IPR050228">
    <property type="entry name" value="Carboxylesterase_BioH"/>
</dbReference>
<dbReference type="InterPro" id="IPR029058">
    <property type="entry name" value="AB_hydrolase_fold"/>
</dbReference>
<gene>
    <name evidence="2" type="ORF">REIFOR_00541</name>
</gene>
<sequence length="255" mass="27663">MSRVERSEQLSNEANLHDRADTVLLLPGLLCDGTVWQDQIPALAERGIQCIVAHYEASDSIAKMAHMALAQVTGPFALAGHSMGGRVALELVRQAPQRVSRLALLDTGYQGLAAGAPGEKEVAGRMRLLNIARQHGMRVMGLDWLQGMVHPERLDDTRLCNAILDMIEGFSVERFEAQLTALITRPDATPVLAALACPTLFASGRQDSWSPLARHQAMADLVSGSRLVAIEQSGHMTTMEQPNAVSRILLDWLAG</sequence>
<accession>A0A2K8KPB0</accession>
<keyword evidence="3" id="KW-1185">Reference proteome</keyword>
<name>A0A2K8KPB0_9GAMM</name>
<proteinExistence type="predicted"/>
<dbReference type="PANTHER" id="PTHR43194:SF2">
    <property type="entry name" value="PEROXISOMAL MEMBRANE PROTEIN LPX1"/>
    <property type="match status" value="1"/>
</dbReference>
<dbReference type="OrthoDB" id="2086224at2"/>
<protein>
    <submittedName>
        <fullName evidence="2">Beta-ketoadipate enol-lactone hydrolase</fullName>
        <ecNumber evidence="2">3.1.1.24</ecNumber>
    </submittedName>
</protein>
<dbReference type="Gene3D" id="3.40.50.1820">
    <property type="entry name" value="alpha/beta hydrolase"/>
    <property type="match status" value="1"/>
</dbReference>
<reference evidence="2 3" key="1">
    <citation type="journal article" date="2017" name="Environ. Microbiol.">
        <title>Genomic and physiological analyses of 'Reinekea forsetii' reveal a versatile opportunistic lifestyle during spring algae blooms.</title>
        <authorList>
            <person name="Avci B."/>
            <person name="Hahnke R.L."/>
            <person name="Chafee M."/>
            <person name="Fischer T."/>
            <person name="Gruber-Vodicka H."/>
            <person name="Tegetmeyer H.E."/>
            <person name="Harder J."/>
            <person name="Fuchs B.M."/>
            <person name="Amann R.I."/>
            <person name="Teeling H."/>
        </authorList>
    </citation>
    <scope>NUCLEOTIDE SEQUENCE [LARGE SCALE GENOMIC DNA]</scope>
    <source>
        <strain evidence="2 3">Hel1_31_D35</strain>
    </source>
</reference>
<dbReference type="Proteomes" id="UP000229757">
    <property type="component" value="Chromosome"/>
</dbReference>
<dbReference type="AlphaFoldDB" id="A0A2K8KPB0"/>
<dbReference type="InterPro" id="IPR000073">
    <property type="entry name" value="AB_hydrolase_1"/>
</dbReference>
<dbReference type="EC" id="3.1.1.24" evidence="2"/>